<dbReference type="PANTHER" id="PTHR34183">
    <property type="entry name" value="ENDOLYTIC PEPTIDOGLYCAN TRANSGLYCOSYLASE RLPA"/>
    <property type="match status" value="1"/>
</dbReference>
<dbReference type="PROSITE" id="PS51724">
    <property type="entry name" value="SPOR"/>
    <property type="match status" value="1"/>
</dbReference>
<feature type="signal peptide" evidence="1">
    <location>
        <begin position="1"/>
        <end position="27"/>
    </location>
</feature>
<gene>
    <name evidence="1" type="primary">rlpA</name>
    <name evidence="4" type="ORF">MON41_06430</name>
</gene>
<dbReference type="HAMAP" id="MF_02071">
    <property type="entry name" value="RlpA"/>
    <property type="match status" value="1"/>
</dbReference>
<evidence type="ECO:0000256" key="1">
    <source>
        <dbReference type="HAMAP-Rule" id="MF_02071"/>
    </source>
</evidence>
<dbReference type="Gene3D" id="2.40.40.10">
    <property type="entry name" value="RlpA-like domain"/>
    <property type="match status" value="1"/>
</dbReference>
<comment type="caution">
    <text evidence="4">The sequence shown here is derived from an EMBL/GenBank/DDBJ whole genome shotgun (WGS) entry which is preliminary data.</text>
</comment>
<evidence type="ECO:0000313" key="5">
    <source>
        <dbReference type="Proteomes" id="UP001201985"/>
    </source>
</evidence>
<keyword evidence="1" id="KW-0456">Lyase</keyword>
<organism evidence="4 5">
    <name type="scientific">Teichococcus vastitatis</name>
    <dbReference type="NCBI Taxonomy" id="2307076"/>
    <lineage>
        <taxon>Bacteria</taxon>
        <taxon>Pseudomonadati</taxon>
        <taxon>Pseudomonadota</taxon>
        <taxon>Alphaproteobacteria</taxon>
        <taxon>Acetobacterales</taxon>
        <taxon>Roseomonadaceae</taxon>
        <taxon>Roseomonas</taxon>
    </lineage>
</organism>
<feature type="region of interest" description="Disordered" evidence="2">
    <location>
        <begin position="186"/>
        <end position="214"/>
    </location>
</feature>
<dbReference type="Pfam" id="PF03330">
    <property type="entry name" value="DPBB_1"/>
    <property type="match status" value="1"/>
</dbReference>
<protein>
    <recommendedName>
        <fullName evidence="1">Endolytic peptidoglycan transglycosylase RlpA</fullName>
        <ecNumber evidence="1">4.2.2.-</ecNumber>
    </recommendedName>
</protein>
<dbReference type="RefSeq" id="WP_241792661.1">
    <property type="nucleotide sequence ID" value="NZ_JALBUU010000004.1"/>
</dbReference>
<dbReference type="SUPFAM" id="SSF110997">
    <property type="entry name" value="Sporulation related repeat"/>
    <property type="match status" value="1"/>
</dbReference>
<name>A0ABS9W272_9PROT</name>
<feature type="chain" id="PRO_5044924618" description="Endolytic peptidoglycan transglycosylase RlpA" evidence="1">
    <location>
        <begin position="28"/>
        <end position="300"/>
    </location>
</feature>
<evidence type="ECO:0000256" key="2">
    <source>
        <dbReference type="SAM" id="MobiDB-lite"/>
    </source>
</evidence>
<reference evidence="4 5" key="1">
    <citation type="submission" date="2022-03" db="EMBL/GenBank/DDBJ databases">
        <title>Complete genome analysis of Roseomonas KG 17.1 : a prolific producer of plant growth promoters.</title>
        <authorList>
            <person name="Saadouli I."/>
            <person name="Najjari A."/>
            <person name="Mosbah A."/>
            <person name="Ouzari H.I."/>
        </authorList>
    </citation>
    <scope>NUCLEOTIDE SEQUENCE [LARGE SCALE GENOMIC DNA]</scope>
    <source>
        <strain evidence="4 5">KG17-1</strain>
    </source>
</reference>
<dbReference type="InterPro" id="IPR036908">
    <property type="entry name" value="RlpA-like_sf"/>
</dbReference>
<dbReference type="InterPro" id="IPR007730">
    <property type="entry name" value="SPOR-like_dom"/>
</dbReference>
<feature type="domain" description="SPOR" evidence="3">
    <location>
        <begin position="226"/>
        <end position="300"/>
    </location>
</feature>
<dbReference type="InterPro" id="IPR036680">
    <property type="entry name" value="SPOR-like_sf"/>
</dbReference>
<keyword evidence="1" id="KW-0961">Cell wall biogenesis/degradation</keyword>
<comment type="similarity">
    <text evidence="1">Belongs to the RlpA family.</text>
</comment>
<dbReference type="PANTHER" id="PTHR34183:SF1">
    <property type="entry name" value="ENDOLYTIC PEPTIDOGLYCAN TRANSGLYCOSYLASE RLPA"/>
    <property type="match status" value="1"/>
</dbReference>
<dbReference type="InterPro" id="IPR009009">
    <property type="entry name" value="RlpA-like_DPBB"/>
</dbReference>
<proteinExistence type="inferred from homology"/>
<keyword evidence="1" id="KW-0732">Signal</keyword>
<keyword evidence="5" id="KW-1185">Reference proteome</keyword>
<dbReference type="InterPro" id="IPR034718">
    <property type="entry name" value="RlpA"/>
</dbReference>
<dbReference type="Gene3D" id="3.30.70.1070">
    <property type="entry name" value="Sporulation related repeat"/>
    <property type="match status" value="1"/>
</dbReference>
<accession>A0ABS9W272</accession>
<comment type="function">
    <text evidence="1">Lytic transglycosylase with a strong preference for naked glycan strands that lack stem peptides.</text>
</comment>
<sequence length="300" mass="31823" precursor="true">MIPAGALYLAVLGGCMLVCSCAPPGPAAVPAPQYVVGEPYQMGSRWSYPREDFDLRESGLAAVIADRRAGRRTVNGEIYDPDRLTASHRTLQLPAILRVTNLENGLQLLVRVNDRGPAQPGRLLELSRRAAELLQIPPAGGTQIAIAVEGEPSRTLAAALPTQEARSLRIDAAPREQLQAERLPDVPGARTAASVRRAPAGPAVADLPRPSGDENVVLPELPARGPARPGRLMIQAGSFTSRGDAQRQAARIGARVDTVGQGRRAEHRVRLGPFPDAAQADNALEAALRSGVSDARIIID</sequence>
<evidence type="ECO:0000313" key="4">
    <source>
        <dbReference type="EMBL" id="MCI0753397.1"/>
    </source>
</evidence>
<dbReference type="Pfam" id="PF05036">
    <property type="entry name" value="SPOR"/>
    <property type="match status" value="1"/>
</dbReference>
<evidence type="ECO:0000259" key="3">
    <source>
        <dbReference type="PROSITE" id="PS51724"/>
    </source>
</evidence>
<dbReference type="Proteomes" id="UP001201985">
    <property type="component" value="Unassembled WGS sequence"/>
</dbReference>
<dbReference type="EMBL" id="JALBUU010000004">
    <property type="protein sequence ID" value="MCI0753397.1"/>
    <property type="molecule type" value="Genomic_DNA"/>
</dbReference>
<dbReference type="EC" id="4.2.2.-" evidence="1"/>
<dbReference type="CDD" id="cd22268">
    <property type="entry name" value="DPBB_RlpA-like"/>
    <property type="match status" value="1"/>
</dbReference>